<feature type="compositionally biased region" description="Polar residues" evidence="1">
    <location>
        <begin position="280"/>
        <end position="294"/>
    </location>
</feature>
<name>A0A8N4QFE9_BACDO</name>
<feature type="region of interest" description="Disordered" evidence="1">
    <location>
        <begin position="1114"/>
        <end position="1182"/>
    </location>
</feature>
<evidence type="ECO:0000256" key="1">
    <source>
        <dbReference type="SAM" id="MobiDB-lite"/>
    </source>
</evidence>
<dbReference type="GeneID" id="115066173"/>
<organism evidence="2 3">
    <name type="scientific">Bactrocera dorsalis</name>
    <name type="common">Oriental fruit fly</name>
    <name type="synonym">Dacus dorsalis</name>
    <dbReference type="NCBI Taxonomy" id="27457"/>
    <lineage>
        <taxon>Eukaryota</taxon>
        <taxon>Metazoa</taxon>
        <taxon>Ecdysozoa</taxon>
        <taxon>Arthropoda</taxon>
        <taxon>Hexapoda</taxon>
        <taxon>Insecta</taxon>
        <taxon>Pterygota</taxon>
        <taxon>Neoptera</taxon>
        <taxon>Endopterygota</taxon>
        <taxon>Diptera</taxon>
        <taxon>Brachycera</taxon>
        <taxon>Muscomorpha</taxon>
        <taxon>Tephritoidea</taxon>
        <taxon>Tephritidae</taxon>
        <taxon>Bactrocera</taxon>
        <taxon>Bactrocera</taxon>
    </lineage>
</organism>
<feature type="region of interest" description="Disordered" evidence="1">
    <location>
        <begin position="583"/>
        <end position="902"/>
    </location>
</feature>
<gene>
    <name evidence="3" type="primary">LOC115066173</name>
</gene>
<feature type="compositionally biased region" description="Polar residues" evidence="1">
    <location>
        <begin position="806"/>
        <end position="843"/>
    </location>
</feature>
<protein>
    <submittedName>
        <fullName evidence="3">Uncharacterized protein LOC115066173 isoform X1</fullName>
    </submittedName>
</protein>
<feature type="compositionally biased region" description="Polar residues" evidence="1">
    <location>
        <begin position="1037"/>
        <end position="1061"/>
    </location>
</feature>
<sequence>MGCASSTPMIATAGSDMLKAATHAASDAAKGAEHAVEEVTESVGKTLENAKETVGTAVTGIAHDLGNVFTEKSGEMDTAKNQLLERLHLGGATKALEHGNESAAANHLDTTALEMAARAPTPPPDLDSLKTSTPEPEIERALANSHEDMPPTPKPTIAELEKLTAEVKQTTQTTTALAAAVTNGVVEAKESAVLTTGTTAATEPAVDMVALLAAEKRPGTTEWEKHADHLSKTRKMNEFKGGGKFRRFGPPTQPANYPTKPIENLRRTLLEDDSCYSDAYYNSNSSPQHSTASDSPRLRRARLPTNGVLAANAKRMQREFATFVSNRRNVTSALRHTVLPAISRHFDYNPQRPCISSPTPSVIGYTRSGYSTPVMMHPELLPNQRSASWKRGASSSRLHSPPSHMGRVLPRVIAPLDPQLAANVISQSKLKSTKAFASLRGDTNGRSRIFGQTRSGSPVNRRVFARRSGSPPASKGRVPYVRSGSPERIRALIQDKVERKTKVKPLTETPTKIRLERKASVKGSKEVDTKELPTNGFSLAKALSPIKIAAETHSLPHLKSDEKRTTFVAHSLMEVVEQAVERAKNGGDISDSKDGKENAQNEEALKIKKETPVKDERQKETPTKSPNTVKKNGGKRSANGKDAENEKSPNKDPIKRGSKSNMWLENKDTSNSNASSIRSKKPVPSPVRRNSKSSSTIGSKGSNNVTKLTSQPSTSRQKSSPSQNTEKDAQIENLAISGRFSTSPNKKSPAHHETHNLWANTGPERKDISSSHNRTLETKLSTKGGSTQSLGKVGRTSPNLKRRENGGNSLTENRSPINNTVRANSSRGNHISQESKTVNNNDRYSNKNNWNSSSRRNSKEQYTNISNRFEYNATLSSLPREKNRSPRKYNTSSPYHEKQGPEEVEKINYVLQMNGEANNSVKNATGDESLRGTQFNLNFANKGFHDERSSLLSKENLSNIENMKYRSEGIHGPQREIHLNSPRTSKNSPVTKPINSHEQNNNEHKSNHITNHIHNLTETLKANDNLSTNQMNYEENVQNEKTPTHQFTKSPIKQTKNTTVYSPSHNSHNSSPSKSSKSSSSIVIRTNLSTPETEDYDEEVLNRELSQELEQLKLYDSETRDERNFSQHASIEEDSQTDLEEYSRTDHEESSRTDYEEALHTDADVSSRTDVDNYSAASSSSEDLINTLSPQTAYLNLGRSATMLPLKPKPSILKPPTSLFHSPSHTSSSYRRYSSSYESDQLEKVLFIGELSSVARSRSACVLSPTEKIDRCDVCHNTYVIK</sequence>
<dbReference type="KEGG" id="bdr:115066173"/>
<feature type="compositionally biased region" description="Basic and acidic residues" evidence="1">
    <location>
        <begin position="583"/>
        <end position="622"/>
    </location>
</feature>
<reference evidence="3" key="1">
    <citation type="submission" date="2025-08" db="UniProtKB">
        <authorList>
            <consortium name="RefSeq"/>
        </authorList>
    </citation>
    <scope>IDENTIFICATION</scope>
    <source>
        <tissue evidence="3">Adult</tissue>
    </source>
</reference>
<dbReference type="RefSeq" id="XP_029406148.2">
    <property type="nucleotide sequence ID" value="XM_029550288.2"/>
</dbReference>
<evidence type="ECO:0000313" key="2">
    <source>
        <dbReference type="Proteomes" id="UP001652620"/>
    </source>
</evidence>
<feature type="compositionally biased region" description="Low complexity" evidence="1">
    <location>
        <begin position="1062"/>
        <end position="1081"/>
    </location>
</feature>
<feature type="region of interest" description="Disordered" evidence="1">
    <location>
        <begin position="279"/>
        <end position="299"/>
    </location>
</feature>
<feature type="region of interest" description="Disordered" evidence="1">
    <location>
        <begin position="239"/>
        <end position="260"/>
    </location>
</feature>
<feature type="compositionally biased region" description="Polar residues" evidence="1">
    <location>
        <begin position="1082"/>
        <end position="1091"/>
    </location>
</feature>
<feature type="region of interest" description="Disordered" evidence="1">
    <location>
        <begin position="463"/>
        <end position="485"/>
    </location>
</feature>
<feature type="compositionally biased region" description="Basic and acidic residues" evidence="1">
    <location>
        <begin position="639"/>
        <end position="655"/>
    </location>
</feature>
<feature type="compositionally biased region" description="Basic and acidic residues" evidence="1">
    <location>
        <begin position="763"/>
        <end position="777"/>
    </location>
</feature>
<feature type="compositionally biased region" description="Basic and acidic residues" evidence="1">
    <location>
        <begin position="1114"/>
        <end position="1125"/>
    </location>
</feature>
<feature type="compositionally biased region" description="Polar residues" evidence="1">
    <location>
        <begin position="778"/>
        <end position="790"/>
    </location>
</feature>
<feature type="compositionally biased region" description="Low complexity" evidence="1">
    <location>
        <begin position="692"/>
        <end position="704"/>
    </location>
</feature>
<feature type="compositionally biased region" description="Polar residues" evidence="1">
    <location>
        <begin position="860"/>
        <end position="877"/>
    </location>
</feature>
<feature type="compositionally biased region" description="Low complexity" evidence="1">
    <location>
        <begin position="846"/>
        <end position="855"/>
    </location>
</feature>
<dbReference type="OrthoDB" id="7786524at2759"/>
<feature type="compositionally biased region" description="Basic and acidic residues" evidence="1">
    <location>
        <begin position="1141"/>
        <end position="1171"/>
    </location>
</feature>
<evidence type="ECO:0000313" key="3">
    <source>
        <dbReference type="RefSeq" id="XP_029406148.2"/>
    </source>
</evidence>
<feature type="compositionally biased region" description="Polar residues" evidence="1">
    <location>
        <begin position="659"/>
        <end position="677"/>
    </location>
</feature>
<dbReference type="Proteomes" id="UP001652620">
    <property type="component" value="Chromosome 5"/>
</dbReference>
<feature type="region of interest" description="Disordered" evidence="1">
    <location>
        <begin position="1037"/>
        <end position="1098"/>
    </location>
</feature>
<proteinExistence type="predicted"/>
<feature type="compositionally biased region" description="Polar residues" evidence="1">
    <location>
        <begin position="705"/>
        <end position="724"/>
    </location>
</feature>
<keyword evidence="2" id="KW-1185">Reference proteome</keyword>
<accession>A0A8N4QFE9</accession>